<evidence type="ECO:0000313" key="2">
    <source>
        <dbReference type="EMBL" id="KAA3671015.1"/>
    </source>
</evidence>
<dbReference type="Pfam" id="PF17919">
    <property type="entry name" value="RT_RNaseH_2"/>
    <property type="match status" value="1"/>
</dbReference>
<comment type="caution">
    <text evidence="2">The sequence shown here is derived from an EMBL/GenBank/DDBJ whole genome shotgun (WGS) entry which is preliminary data.</text>
</comment>
<dbReference type="Gene3D" id="3.30.70.270">
    <property type="match status" value="1"/>
</dbReference>
<dbReference type="PANTHER" id="PTHR37984:SF11">
    <property type="entry name" value="INTEGRASE CATALYTIC DOMAIN-CONTAINING PROTEIN"/>
    <property type="match status" value="1"/>
</dbReference>
<dbReference type="EMBL" id="QNGE01007495">
    <property type="protein sequence ID" value="KAA3671015.1"/>
    <property type="molecule type" value="Genomic_DNA"/>
</dbReference>
<keyword evidence="4" id="KW-1185">Reference proteome</keyword>
<dbReference type="PANTHER" id="PTHR37984">
    <property type="entry name" value="PROTEIN CBG26694"/>
    <property type="match status" value="1"/>
</dbReference>
<evidence type="ECO:0000313" key="3">
    <source>
        <dbReference type="EMBL" id="KAA3680731.1"/>
    </source>
</evidence>
<evidence type="ECO:0000313" key="4">
    <source>
        <dbReference type="Proteomes" id="UP000324629"/>
    </source>
</evidence>
<dbReference type="InterPro" id="IPR043502">
    <property type="entry name" value="DNA/RNA_pol_sf"/>
</dbReference>
<protein>
    <recommendedName>
        <fullName evidence="1">Reverse transcriptase/retrotransposon-derived protein RNase H-like domain-containing protein</fullName>
    </recommendedName>
</protein>
<feature type="domain" description="Reverse transcriptase/retrotransposon-derived protein RNase H-like" evidence="1">
    <location>
        <begin position="50"/>
        <end position="144"/>
    </location>
</feature>
<organism evidence="2 4">
    <name type="scientific">Paragonimus westermani</name>
    <dbReference type="NCBI Taxonomy" id="34504"/>
    <lineage>
        <taxon>Eukaryota</taxon>
        <taxon>Metazoa</taxon>
        <taxon>Spiralia</taxon>
        <taxon>Lophotrochozoa</taxon>
        <taxon>Platyhelminthes</taxon>
        <taxon>Trematoda</taxon>
        <taxon>Digenea</taxon>
        <taxon>Plagiorchiida</taxon>
        <taxon>Troglotremata</taxon>
        <taxon>Troglotrematidae</taxon>
        <taxon>Paragonimus</taxon>
    </lineage>
</organism>
<dbReference type="InterPro" id="IPR041577">
    <property type="entry name" value="RT_RNaseH_2"/>
</dbReference>
<dbReference type="InterPro" id="IPR050951">
    <property type="entry name" value="Retrovirus_Pol_polyprotein"/>
</dbReference>
<dbReference type="AlphaFoldDB" id="A0A5J4N677"/>
<feature type="non-terminal residue" evidence="2">
    <location>
        <position position="1"/>
    </location>
</feature>
<name>A0A5J4N677_9TREM</name>
<proteinExistence type="predicted"/>
<reference evidence="2 4" key="1">
    <citation type="journal article" date="2019" name="Gigascience">
        <title>Whole-genome sequence of the oriental lung fluke Paragonimus westermani.</title>
        <authorList>
            <person name="Oey H."/>
            <person name="Zakrzewski M."/>
            <person name="Narain K."/>
            <person name="Devi K.R."/>
            <person name="Agatsuma T."/>
            <person name="Nawaratna S."/>
            <person name="Gobert G.N."/>
            <person name="Jones M.K."/>
            <person name="Ragan M.A."/>
            <person name="McManus D.P."/>
            <person name="Krause L."/>
        </authorList>
    </citation>
    <scope>NUCLEOTIDE SEQUENCE [LARGE SCALE GENOMIC DNA]</scope>
    <source>
        <strain evidence="2 4">IND2009</strain>
    </source>
</reference>
<dbReference type="Gene3D" id="3.10.20.370">
    <property type="match status" value="1"/>
</dbReference>
<sequence>ASLVNAPSSTNLHELRSVLGALQYYSCFSPNFAQRATSFFVMSPISNFPWSAKDEKTFRTLLRHLQTTAVLFPFSVKDQPSVITDAPSTRTGAVLEQCGIPVIYISRRLSKTERGYSQTQRKVPGVYWAVRRLHGYLFGQPFTIASDHDAL</sequence>
<dbReference type="InterPro" id="IPR043128">
    <property type="entry name" value="Rev_trsase/Diguanyl_cyclase"/>
</dbReference>
<dbReference type="Proteomes" id="UP000324629">
    <property type="component" value="Unassembled WGS sequence"/>
</dbReference>
<evidence type="ECO:0000259" key="1">
    <source>
        <dbReference type="Pfam" id="PF17919"/>
    </source>
</evidence>
<dbReference type="EMBL" id="QNGE01000364">
    <property type="protein sequence ID" value="KAA3680731.1"/>
    <property type="molecule type" value="Genomic_DNA"/>
</dbReference>
<dbReference type="SUPFAM" id="SSF56672">
    <property type="entry name" value="DNA/RNA polymerases"/>
    <property type="match status" value="1"/>
</dbReference>
<accession>A0A5J4N677</accession>
<gene>
    <name evidence="3" type="ORF">DEA37_0002930</name>
    <name evidence="2" type="ORF">DEA37_0005146</name>
</gene>